<protein>
    <submittedName>
        <fullName evidence="4">DNA adenine methylase</fullName>
    </submittedName>
</protein>
<proteinExistence type="predicted"/>
<dbReference type="GO" id="GO:0032259">
    <property type="term" value="P:methylation"/>
    <property type="evidence" value="ECO:0007669"/>
    <property type="project" value="UniProtKB-KW"/>
</dbReference>
<evidence type="ECO:0000313" key="5">
    <source>
        <dbReference type="Proteomes" id="UP001335100"/>
    </source>
</evidence>
<keyword evidence="2" id="KW-0808">Transferase</keyword>
<dbReference type="GO" id="GO:0008168">
    <property type="term" value="F:methyltransferase activity"/>
    <property type="evidence" value="ECO:0007669"/>
    <property type="project" value="UniProtKB-KW"/>
</dbReference>
<dbReference type="PRINTS" id="PR00505">
    <property type="entry name" value="D12N6MTFRASE"/>
</dbReference>
<dbReference type="Proteomes" id="UP001335100">
    <property type="component" value="Unassembled WGS sequence"/>
</dbReference>
<sequence>MASATTAEVRAPVIRYHGGKFRLANWVIEHFPPHQVYVEPFGGAAGVLMQKPRAHGEVYNDLDGDVVNLFRVLQGVETRAILVEQLVLTPYAREEFELAWLATEDPVERARRTIIRAQMGFGSAGASKGTTGFRIDCARQYGTAQQLWARYPDQLAAVGQRLAGVLIENRPALEVMLGHDSPRTLHYVDPPYLHDTRVRGAQSGRYYRHEMTDEQHAELLQTLCSLKGMVVLSGYASELYADALLGWTLNSTQARISAGRGGATRTECLWLNRACMNSLHRGGLLEHTA</sequence>
<evidence type="ECO:0000256" key="2">
    <source>
        <dbReference type="ARBA" id="ARBA00022679"/>
    </source>
</evidence>
<dbReference type="InterPro" id="IPR012263">
    <property type="entry name" value="M_m6A_EcoRV"/>
</dbReference>
<dbReference type="Pfam" id="PF02086">
    <property type="entry name" value="MethyltransfD12"/>
    <property type="match status" value="1"/>
</dbReference>
<organism evidence="4 5">
    <name type="scientific">Pseudomonas ulcerans</name>
    <dbReference type="NCBI Taxonomy" id="3115852"/>
    <lineage>
        <taxon>Bacteria</taxon>
        <taxon>Pseudomonadati</taxon>
        <taxon>Pseudomonadota</taxon>
        <taxon>Gammaproteobacteria</taxon>
        <taxon>Pseudomonadales</taxon>
        <taxon>Pseudomonadaceae</taxon>
        <taxon>Pseudomonas</taxon>
    </lineage>
</organism>
<dbReference type="SUPFAM" id="SSF53335">
    <property type="entry name" value="S-adenosyl-L-methionine-dependent methyltransferases"/>
    <property type="match status" value="1"/>
</dbReference>
<dbReference type="Gene3D" id="3.40.50.150">
    <property type="entry name" value="Vaccinia Virus protein VP39"/>
    <property type="match status" value="2"/>
</dbReference>
<keyword evidence="5" id="KW-1185">Reference proteome</keyword>
<evidence type="ECO:0000256" key="3">
    <source>
        <dbReference type="ARBA" id="ARBA00022691"/>
    </source>
</evidence>
<accession>A0ABU7HW73</accession>
<dbReference type="RefSeq" id="WP_330076450.1">
    <property type="nucleotide sequence ID" value="NZ_JAZDQJ010000028.1"/>
</dbReference>
<dbReference type="EMBL" id="JAZDQJ010000028">
    <property type="protein sequence ID" value="MEE1935728.1"/>
    <property type="molecule type" value="Genomic_DNA"/>
</dbReference>
<evidence type="ECO:0000256" key="1">
    <source>
        <dbReference type="ARBA" id="ARBA00022603"/>
    </source>
</evidence>
<comment type="caution">
    <text evidence="4">The sequence shown here is derived from an EMBL/GenBank/DDBJ whole genome shotgun (WGS) entry which is preliminary data.</text>
</comment>
<dbReference type="PIRSF" id="PIRSF000398">
    <property type="entry name" value="M_m6A_EcoRV"/>
    <property type="match status" value="1"/>
</dbReference>
<name>A0ABU7HW73_9PSED</name>
<dbReference type="InterPro" id="IPR012327">
    <property type="entry name" value="MeTrfase_D12"/>
</dbReference>
<dbReference type="InterPro" id="IPR029063">
    <property type="entry name" value="SAM-dependent_MTases_sf"/>
</dbReference>
<gene>
    <name evidence="4" type="ORF">V0R50_21060</name>
</gene>
<dbReference type="PANTHER" id="PTHR30481">
    <property type="entry name" value="DNA ADENINE METHYLASE"/>
    <property type="match status" value="1"/>
</dbReference>
<keyword evidence="1 4" id="KW-0489">Methyltransferase</keyword>
<reference evidence="4 5" key="1">
    <citation type="submission" date="2024-01" db="EMBL/GenBank/DDBJ databases">
        <title>Unpublished Manusciprt.</title>
        <authorList>
            <person name="Duman M."/>
            <person name="Valdes E.G."/>
            <person name="Ajmi N."/>
            <person name="Altun S."/>
            <person name="Saticioglu I.B."/>
        </authorList>
    </citation>
    <scope>NUCLEOTIDE SEQUENCE [LARGE SCALE GENOMIC DNA]</scope>
    <source>
        <strain evidence="4 5">148P</strain>
    </source>
</reference>
<evidence type="ECO:0000313" key="4">
    <source>
        <dbReference type="EMBL" id="MEE1935728.1"/>
    </source>
</evidence>
<keyword evidence="3" id="KW-0949">S-adenosyl-L-methionine</keyword>
<dbReference type="PANTHER" id="PTHR30481:SF4">
    <property type="entry name" value="SITE-SPECIFIC DNA-METHYLTRANSFERASE (ADENINE-SPECIFIC)"/>
    <property type="match status" value="1"/>
</dbReference>